<feature type="non-terminal residue" evidence="1">
    <location>
        <position position="129"/>
    </location>
</feature>
<dbReference type="Proteomes" id="UP001145114">
    <property type="component" value="Unassembled WGS sequence"/>
</dbReference>
<reference evidence="1" key="1">
    <citation type="submission" date="2022-06" db="EMBL/GenBank/DDBJ databases">
        <title>Phylogenomic reconstructions and comparative analyses of Kickxellomycotina fungi.</title>
        <authorList>
            <person name="Reynolds N.K."/>
            <person name="Stajich J.E."/>
            <person name="Barry K."/>
            <person name="Grigoriev I.V."/>
            <person name="Crous P."/>
            <person name="Smith M.E."/>
        </authorList>
    </citation>
    <scope>NUCLEOTIDE SEQUENCE</scope>
    <source>
        <strain evidence="1">RSA 2271</strain>
    </source>
</reference>
<name>A0ACC1H949_9FUNG</name>
<keyword evidence="2" id="KW-1185">Reference proteome</keyword>
<evidence type="ECO:0000313" key="1">
    <source>
        <dbReference type="EMBL" id="KAJ1672995.1"/>
    </source>
</evidence>
<feature type="non-terminal residue" evidence="1">
    <location>
        <position position="1"/>
    </location>
</feature>
<organism evidence="1 2">
    <name type="scientific">Spiromyces aspiralis</name>
    <dbReference type="NCBI Taxonomy" id="68401"/>
    <lineage>
        <taxon>Eukaryota</taxon>
        <taxon>Fungi</taxon>
        <taxon>Fungi incertae sedis</taxon>
        <taxon>Zoopagomycota</taxon>
        <taxon>Kickxellomycotina</taxon>
        <taxon>Kickxellomycetes</taxon>
        <taxon>Kickxellales</taxon>
        <taxon>Kickxellaceae</taxon>
        <taxon>Spiromyces</taxon>
    </lineage>
</organism>
<protein>
    <submittedName>
        <fullName evidence="1">Uncharacterized protein</fullName>
    </submittedName>
</protein>
<gene>
    <name evidence="1" type="ORF">EV182_006088</name>
</gene>
<evidence type="ECO:0000313" key="2">
    <source>
        <dbReference type="Proteomes" id="UP001145114"/>
    </source>
</evidence>
<proteinExistence type="predicted"/>
<comment type="caution">
    <text evidence="1">The sequence shown here is derived from an EMBL/GenBank/DDBJ whole genome shotgun (WGS) entry which is preliminary data.</text>
</comment>
<sequence length="129" mass="13190">DEGPILPSRSGSIQDTHAASHYFTTKGSDALVVRTPSVTSHRSTYTHSHGLSSDLNASKLFPCVHGNPMQLSGSSAVNMSLASISDGAPSLDQRPSGKASARTSLSTKAKKHGSVAPLNFSATLAAGSA</sequence>
<dbReference type="EMBL" id="JAMZIH010007530">
    <property type="protein sequence ID" value="KAJ1672995.1"/>
    <property type="molecule type" value="Genomic_DNA"/>
</dbReference>
<accession>A0ACC1H949</accession>